<feature type="chain" id="PRO_5012734092" evidence="2">
    <location>
        <begin position="19"/>
        <end position="122"/>
    </location>
</feature>
<name>A0A1Y1ZMP2_9PLEO</name>
<feature type="signal peptide" evidence="2">
    <location>
        <begin position="1"/>
        <end position="18"/>
    </location>
</feature>
<comment type="caution">
    <text evidence="3">The sequence shown here is derived from an EMBL/GenBank/DDBJ whole genome shotgun (WGS) entry which is preliminary data.</text>
</comment>
<evidence type="ECO:0000313" key="4">
    <source>
        <dbReference type="Proteomes" id="UP000193144"/>
    </source>
</evidence>
<keyword evidence="2" id="KW-0732">Signal</keyword>
<reference evidence="3 4" key="1">
    <citation type="submission" date="2016-07" db="EMBL/GenBank/DDBJ databases">
        <title>Pervasive Adenine N6-methylation of Active Genes in Fungi.</title>
        <authorList>
            <consortium name="DOE Joint Genome Institute"/>
            <person name="Mondo S.J."/>
            <person name="Dannebaum R.O."/>
            <person name="Kuo R.C."/>
            <person name="Labutti K."/>
            <person name="Haridas S."/>
            <person name="Kuo A."/>
            <person name="Salamov A."/>
            <person name="Ahrendt S.R."/>
            <person name="Lipzen A."/>
            <person name="Sullivan W."/>
            <person name="Andreopoulos W.B."/>
            <person name="Clum A."/>
            <person name="Lindquist E."/>
            <person name="Daum C."/>
            <person name="Ramamoorthy G.K."/>
            <person name="Gryganskyi A."/>
            <person name="Culley D."/>
            <person name="Magnuson J.K."/>
            <person name="James T.Y."/>
            <person name="O'Malley M.A."/>
            <person name="Stajich J.E."/>
            <person name="Spatafora J.W."/>
            <person name="Visel A."/>
            <person name="Grigoriev I.V."/>
        </authorList>
    </citation>
    <scope>NUCLEOTIDE SEQUENCE [LARGE SCALE GENOMIC DNA]</scope>
    <source>
        <strain evidence="3 4">CBS 115471</strain>
    </source>
</reference>
<accession>A0A1Y1ZMP2</accession>
<dbReference type="AlphaFoldDB" id="A0A1Y1ZMP2"/>
<dbReference type="EMBL" id="MCFA01000060">
    <property type="protein sequence ID" value="ORY11510.1"/>
    <property type="molecule type" value="Genomic_DNA"/>
</dbReference>
<sequence>MLFIRPLALLFLACLSAAYTIPHSDAYKATKLHHTPSIKSQSPPLESQAKAKPNVERLEGQAQRHRTHVEVKREYDESLEYLETLFERDLDFEKSNAELVTRDSEMGAEVECRPQTYLRQRG</sequence>
<evidence type="ECO:0000256" key="1">
    <source>
        <dbReference type="SAM" id="MobiDB-lite"/>
    </source>
</evidence>
<evidence type="ECO:0000313" key="3">
    <source>
        <dbReference type="EMBL" id="ORY11510.1"/>
    </source>
</evidence>
<keyword evidence="4" id="KW-1185">Reference proteome</keyword>
<dbReference type="Proteomes" id="UP000193144">
    <property type="component" value="Unassembled WGS sequence"/>
</dbReference>
<feature type="region of interest" description="Disordered" evidence="1">
    <location>
        <begin position="32"/>
        <end position="69"/>
    </location>
</feature>
<proteinExistence type="predicted"/>
<organism evidence="3 4">
    <name type="scientific">Clohesyomyces aquaticus</name>
    <dbReference type="NCBI Taxonomy" id="1231657"/>
    <lineage>
        <taxon>Eukaryota</taxon>
        <taxon>Fungi</taxon>
        <taxon>Dikarya</taxon>
        <taxon>Ascomycota</taxon>
        <taxon>Pezizomycotina</taxon>
        <taxon>Dothideomycetes</taxon>
        <taxon>Pleosporomycetidae</taxon>
        <taxon>Pleosporales</taxon>
        <taxon>Lindgomycetaceae</taxon>
        <taxon>Clohesyomyces</taxon>
    </lineage>
</organism>
<protein>
    <submittedName>
        <fullName evidence="3">Uncharacterized protein</fullName>
    </submittedName>
</protein>
<gene>
    <name evidence="3" type="ORF">BCR34DRAFT_587852</name>
</gene>
<evidence type="ECO:0000256" key="2">
    <source>
        <dbReference type="SAM" id="SignalP"/>
    </source>
</evidence>